<evidence type="ECO:0000313" key="4">
    <source>
        <dbReference type="Proteomes" id="UP001055303"/>
    </source>
</evidence>
<evidence type="ECO:0000313" key="1">
    <source>
        <dbReference type="EMBL" id="GJD55072.1"/>
    </source>
</evidence>
<reference evidence="2 3" key="1">
    <citation type="submission" date="2019-06" db="EMBL/GenBank/DDBJ databases">
        <authorList>
            <person name="Rodrigo-Torres L."/>
            <person name="Arahal R. D."/>
            <person name="Lucena T."/>
        </authorList>
    </citation>
    <scope>NUCLEOTIDE SEQUENCE [LARGE SCALE GENOMIC DNA]</scope>
    <source>
        <strain evidence="2 3">SW08-7</strain>
    </source>
</reference>
<organism evidence="2 3">
    <name type="scientific">Methylobacterium dankookense</name>
    <dbReference type="NCBI Taxonomy" id="560405"/>
    <lineage>
        <taxon>Bacteria</taxon>
        <taxon>Pseudomonadati</taxon>
        <taxon>Pseudomonadota</taxon>
        <taxon>Alphaproteobacteria</taxon>
        <taxon>Hyphomicrobiales</taxon>
        <taxon>Methylobacteriaceae</taxon>
        <taxon>Methylobacterium</taxon>
    </lineage>
</organism>
<gene>
    <name evidence="1" type="ORF">IFDJLNFL_0954</name>
    <name evidence="2" type="ORF">MTDSW087_01758</name>
</gene>
<keyword evidence="4" id="KW-1185">Reference proteome</keyword>
<dbReference type="Proteomes" id="UP000401717">
    <property type="component" value="Unassembled WGS sequence"/>
</dbReference>
<sequence>MTNFQRVHRAEGATGDQPSVLDEATEIDLLAGLYVRNARGHVMAALRAAVTDAEDAEAELDLIGSAATHAQVSTTLRYSRGAVGKSRKAAELRQAYRSAKNGA</sequence>
<evidence type="ECO:0000313" key="2">
    <source>
        <dbReference type="EMBL" id="VUF12070.1"/>
    </source>
</evidence>
<proteinExistence type="predicted"/>
<dbReference type="EMBL" id="CABFVH010000007">
    <property type="protein sequence ID" value="VUF12070.1"/>
    <property type="molecule type" value="Genomic_DNA"/>
</dbReference>
<protein>
    <submittedName>
        <fullName evidence="2">Uncharacterized protein</fullName>
    </submittedName>
</protein>
<evidence type="ECO:0000313" key="3">
    <source>
        <dbReference type="Proteomes" id="UP000401717"/>
    </source>
</evidence>
<dbReference type="EMBL" id="BPQI01000017">
    <property type="protein sequence ID" value="GJD55072.1"/>
    <property type="molecule type" value="Genomic_DNA"/>
</dbReference>
<accession>A0A564FWJ1</accession>
<reference evidence="1" key="2">
    <citation type="journal article" date="2021" name="Front. Microbiol.">
        <title>Comprehensive Comparative Genomics and Phenotyping of Methylobacterium Species.</title>
        <authorList>
            <person name="Alessa O."/>
            <person name="Ogura Y."/>
            <person name="Fujitani Y."/>
            <person name="Takami H."/>
            <person name="Hayashi T."/>
            <person name="Sahin N."/>
            <person name="Tani A."/>
        </authorList>
    </citation>
    <scope>NUCLEOTIDE SEQUENCE</scope>
    <source>
        <strain evidence="1">DSM 22415</strain>
    </source>
</reference>
<name>A0A564FWJ1_9HYPH</name>
<dbReference type="AlphaFoldDB" id="A0A564FWJ1"/>
<dbReference type="RefSeq" id="WP_144762851.1">
    <property type="nucleotide sequence ID" value="NZ_BPQI01000017.1"/>
</dbReference>
<reference evidence="1" key="3">
    <citation type="submission" date="2021-08" db="EMBL/GenBank/DDBJ databases">
        <authorList>
            <person name="Tani A."/>
            <person name="Ola A."/>
            <person name="Ogura Y."/>
            <person name="Katsura K."/>
            <person name="Hayashi T."/>
        </authorList>
    </citation>
    <scope>NUCLEOTIDE SEQUENCE</scope>
    <source>
        <strain evidence="1">DSM 22415</strain>
    </source>
</reference>
<dbReference type="Proteomes" id="UP001055303">
    <property type="component" value="Unassembled WGS sequence"/>
</dbReference>